<evidence type="ECO:0000313" key="4">
    <source>
        <dbReference type="Proteomes" id="UP000176850"/>
    </source>
</evidence>
<dbReference type="NCBIfam" id="TIGR02385">
    <property type="entry name" value="RelE_StbE"/>
    <property type="match status" value="1"/>
</dbReference>
<evidence type="ECO:0000313" key="3">
    <source>
        <dbReference type="EMBL" id="OGK19016.1"/>
    </source>
</evidence>
<dbReference type="Gene3D" id="3.30.2310.20">
    <property type="entry name" value="RelE-like"/>
    <property type="match status" value="1"/>
</dbReference>
<name>A0A1F7GJZ6_9BACT</name>
<dbReference type="Proteomes" id="UP000176850">
    <property type="component" value="Unassembled WGS sequence"/>
</dbReference>
<evidence type="ECO:0000256" key="1">
    <source>
        <dbReference type="ARBA" id="ARBA00006226"/>
    </source>
</evidence>
<sequence length="84" mass="10029">MAYQVKLKPTVEKKLKKIPKKEYNRILSAFISLSINPLIGKKLEGEYKGSYSFRMWPYRIIYQIYQHQLLILVIKIGHRQGVYK</sequence>
<gene>
    <name evidence="3" type="ORF">A2799_04335</name>
</gene>
<dbReference type="InterPro" id="IPR007712">
    <property type="entry name" value="RelE/ParE_toxin"/>
</dbReference>
<dbReference type="PANTHER" id="PTHR35601:SF1">
    <property type="entry name" value="TOXIN RELE"/>
    <property type="match status" value="1"/>
</dbReference>
<dbReference type="AlphaFoldDB" id="A0A1F7GJZ6"/>
<dbReference type="SUPFAM" id="SSF143011">
    <property type="entry name" value="RelE-like"/>
    <property type="match status" value="1"/>
</dbReference>
<evidence type="ECO:0008006" key="5">
    <source>
        <dbReference type="Google" id="ProtNLM"/>
    </source>
</evidence>
<dbReference type="Pfam" id="PF05016">
    <property type="entry name" value="ParE_toxin"/>
    <property type="match status" value="1"/>
</dbReference>
<evidence type="ECO:0000256" key="2">
    <source>
        <dbReference type="ARBA" id="ARBA00022649"/>
    </source>
</evidence>
<organism evidence="3 4">
    <name type="scientific">Candidatus Roizmanbacteria bacterium RIFCSPHIGHO2_01_FULL_39_24</name>
    <dbReference type="NCBI Taxonomy" id="1802032"/>
    <lineage>
        <taxon>Bacteria</taxon>
        <taxon>Candidatus Roizmaniibacteriota</taxon>
    </lineage>
</organism>
<proteinExistence type="inferred from homology"/>
<protein>
    <recommendedName>
        <fullName evidence="5">Addiction module toxin RelE</fullName>
    </recommendedName>
</protein>
<comment type="similarity">
    <text evidence="1">Belongs to the RelE toxin family.</text>
</comment>
<dbReference type="InterPro" id="IPR035093">
    <property type="entry name" value="RelE/ParE_toxin_dom_sf"/>
</dbReference>
<comment type="caution">
    <text evidence="3">The sequence shown here is derived from an EMBL/GenBank/DDBJ whole genome shotgun (WGS) entry which is preliminary data.</text>
</comment>
<dbReference type="PANTHER" id="PTHR35601">
    <property type="entry name" value="TOXIN RELE"/>
    <property type="match status" value="1"/>
</dbReference>
<dbReference type="EMBL" id="MFZH01000020">
    <property type="protein sequence ID" value="OGK19016.1"/>
    <property type="molecule type" value="Genomic_DNA"/>
</dbReference>
<keyword evidence="2" id="KW-1277">Toxin-antitoxin system</keyword>
<reference evidence="3 4" key="1">
    <citation type="journal article" date="2016" name="Nat. Commun.">
        <title>Thousands of microbial genomes shed light on interconnected biogeochemical processes in an aquifer system.</title>
        <authorList>
            <person name="Anantharaman K."/>
            <person name="Brown C.T."/>
            <person name="Hug L.A."/>
            <person name="Sharon I."/>
            <person name="Castelle C.J."/>
            <person name="Probst A.J."/>
            <person name="Thomas B.C."/>
            <person name="Singh A."/>
            <person name="Wilkins M.J."/>
            <person name="Karaoz U."/>
            <person name="Brodie E.L."/>
            <person name="Williams K.H."/>
            <person name="Hubbard S.S."/>
            <person name="Banfield J.F."/>
        </authorList>
    </citation>
    <scope>NUCLEOTIDE SEQUENCE [LARGE SCALE GENOMIC DNA]</scope>
</reference>
<accession>A0A1F7GJZ6</accession>